<dbReference type="GO" id="GO:0003723">
    <property type="term" value="F:RNA binding"/>
    <property type="evidence" value="ECO:0007669"/>
    <property type="project" value="InterPro"/>
</dbReference>
<name>A0A0K2JF93_SPIKU</name>
<dbReference type="EMBL" id="CP010899">
    <property type="protein sequence ID" value="ALA97102.1"/>
    <property type="molecule type" value="Genomic_DNA"/>
</dbReference>
<dbReference type="Pfam" id="PF00588">
    <property type="entry name" value="SpoU_methylase"/>
    <property type="match status" value="1"/>
</dbReference>
<dbReference type="SMART" id="SM00967">
    <property type="entry name" value="SpoU_sub_bind"/>
    <property type="match status" value="1"/>
</dbReference>
<evidence type="ECO:0000256" key="1">
    <source>
        <dbReference type="ARBA" id="ARBA00007228"/>
    </source>
</evidence>
<evidence type="ECO:0000313" key="5">
    <source>
        <dbReference type="EMBL" id="ALA97102.1"/>
    </source>
</evidence>
<dbReference type="InterPro" id="IPR013123">
    <property type="entry name" value="SpoU_subst-bd"/>
</dbReference>
<protein>
    <submittedName>
        <fullName evidence="5">tRNA/rRNA methyltransferase</fullName>
    </submittedName>
</protein>
<dbReference type="GO" id="GO:0005829">
    <property type="term" value="C:cytosol"/>
    <property type="evidence" value="ECO:0007669"/>
    <property type="project" value="TreeGrafter"/>
</dbReference>
<dbReference type="Gene3D" id="3.30.1330.30">
    <property type="match status" value="1"/>
</dbReference>
<dbReference type="Proteomes" id="UP000062963">
    <property type="component" value="Chromosome"/>
</dbReference>
<dbReference type="InterPro" id="IPR029026">
    <property type="entry name" value="tRNA_m1G_MTases_N"/>
</dbReference>
<dbReference type="Gene3D" id="3.40.1280.10">
    <property type="match status" value="1"/>
</dbReference>
<dbReference type="AlphaFoldDB" id="A0A0K2JF93"/>
<dbReference type="OrthoDB" id="9794400at2"/>
<dbReference type="InterPro" id="IPR004441">
    <property type="entry name" value="rRNA_MeTrfase_TrmH"/>
</dbReference>
<proteinExistence type="inferred from homology"/>
<dbReference type="SUPFAM" id="SSF75217">
    <property type="entry name" value="alpha/beta knot"/>
    <property type="match status" value="1"/>
</dbReference>
<evidence type="ECO:0000256" key="3">
    <source>
        <dbReference type="ARBA" id="ARBA00022679"/>
    </source>
</evidence>
<reference evidence="5 6" key="1">
    <citation type="journal article" date="2015" name="Genome Announc.">
        <title>Complete Genome Sequence of Spiroplasma kunkelii Strain CR2-3x, Causal Agent of Corn Stunt Disease in Zea mays L.</title>
        <authorList>
            <person name="Davis R.E."/>
            <person name="Shao J."/>
            <person name="Dally E.L."/>
            <person name="Zhao Y."/>
            <person name="Gasparich G.E."/>
            <person name="Gaynor B.J."/>
            <person name="Athey J.C."/>
            <person name="Harrison N.A."/>
            <person name="Donofrio N."/>
        </authorList>
    </citation>
    <scope>NUCLEOTIDE SEQUENCE [LARGE SCALE GENOMIC DNA]</scope>
    <source>
        <strain evidence="5 6">CR2-3x</strain>
    </source>
</reference>
<dbReference type="RefSeq" id="WP_053390446.1">
    <property type="nucleotide sequence ID" value="NZ_CP010899.1"/>
</dbReference>
<sequence length="244" mass="27415">MQEYIYIYGINPVVESLLNPAVKINKLYLLPQGKNNEYYLKLAKSRQIKVVFCLTDKMTALVQTSKHQSLVLEICKPENYSLTAITTKALQNRNPFLLVLDKISDPHNFGAILRTCDLFNIDGVIILEKRQVDINATVAKTSAGAFNYVPVCRVNNLTNAIEYLKKQGFWIYATNLTTTAYNVSKLKYDTPICLMVGNEGTGISAKLLKHSDFNIYIPTTGHLDSLNVSVASAILIYQIKMLQQ</sequence>
<dbReference type="NCBIfam" id="TIGR00186">
    <property type="entry name" value="rRNA_methyl_3"/>
    <property type="match status" value="1"/>
</dbReference>
<comment type="similarity">
    <text evidence="1">Belongs to the class IV-like SAM-binding methyltransferase superfamily. RNA methyltransferase TrmH family.</text>
</comment>
<feature type="domain" description="RNA 2-O ribose methyltransferase substrate binding" evidence="4">
    <location>
        <begin position="6"/>
        <end position="80"/>
    </location>
</feature>
<evidence type="ECO:0000256" key="2">
    <source>
        <dbReference type="ARBA" id="ARBA00022603"/>
    </source>
</evidence>
<dbReference type="PANTHER" id="PTHR46429">
    <property type="entry name" value="23S RRNA (GUANOSINE-2'-O-)-METHYLTRANSFERASE RLMB"/>
    <property type="match status" value="1"/>
</dbReference>
<dbReference type="InterPro" id="IPR001537">
    <property type="entry name" value="SpoU_MeTrfase"/>
</dbReference>
<keyword evidence="2 5" id="KW-0489">Methyltransferase</keyword>
<evidence type="ECO:0000259" key="4">
    <source>
        <dbReference type="SMART" id="SM00967"/>
    </source>
</evidence>
<dbReference type="GO" id="GO:0032259">
    <property type="term" value="P:methylation"/>
    <property type="evidence" value="ECO:0007669"/>
    <property type="project" value="UniProtKB-KW"/>
</dbReference>
<keyword evidence="6" id="KW-1185">Reference proteome</keyword>
<accession>A0A0K2JF93</accession>
<dbReference type="PATRIC" id="fig|273035.7.peg.214"/>
<dbReference type="GO" id="GO:0008173">
    <property type="term" value="F:RNA methyltransferase activity"/>
    <property type="evidence" value="ECO:0007669"/>
    <property type="project" value="InterPro"/>
</dbReference>
<evidence type="ECO:0000313" key="6">
    <source>
        <dbReference type="Proteomes" id="UP000062963"/>
    </source>
</evidence>
<keyword evidence="3 5" id="KW-0808">Transferase</keyword>
<gene>
    <name evidence="5" type="ORF">SKUN_00180</name>
</gene>
<dbReference type="KEGG" id="skn:SKUN_00180"/>
<dbReference type="CDD" id="cd18103">
    <property type="entry name" value="SpoU-like_RlmB"/>
    <property type="match status" value="1"/>
</dbReference>
<dbReference type="PANTHER" id="PTHR46429:SF1">
    <property type="entry name" value="23S RRNA (GUANOSINE-2'-O-)-METHYLTRANSFERASE RLMB"/>
    <property type="match status" value="1"/>
</dbReference>
<dbReference type="InterPro" id="IPR029028">
    <property type="entry name" value="Alpha/beta_knot_MTases"/>
</dbReference>
<dbReference type="STRING" id="273035.SKUN_00180"/>
<dbReference type="GO" id="GO:0006396">
    <property type="term" value="P:RNA processing"/>
    <property type="evidence" value="ECO:0007669"/>
    <property type="project" value="InterPro"/>
</dbReference>
<dbReference type="InterPro" id="IPR029064">
    <property type="entry name" value="Ribosomal_eL30-like_sf"/>
</dbReference>
<dbReference type="SUPFAM" id="SSF55315">
    <property type="entry name" value="L30e-like"/>
    <property type="match status" value="1"/>
</dbReference>
<organism evidence="5 6">
    <name type="scientific">Spiroplasma kunkelii CR2-3x</name>
    <dbReference type="NCBI Taxonomy" id="273035"/>
    <lineage>
        <taxon>Bacteria</taxon>
        <taxon>Bacillati</taxon>
        <taxon>Mycoplasmatota</taxon>
        <taxon>Mollicutes</taxon>
        <taxon>Entomoplasmatales</taxon>
        <taxon>Spiroplasmataceae</taxon>
        <taxon>Spiroplasma</taxon>
    </lineage>
</organism>
<dbReference type="Pfam" id="PF08032">
    <property type="entry name" value="SpoU_sub_bind"/>
    <property type="match status" value="1"/>
</dbReference>